<comment type="caution">
    <text evidence="1">The sequence shown here is derived from an EMBL/GenBank/DDBJ whole genome shotgun (WGS) entry which is preliminary data.</text>
</comment>
<dbReference type="EMBL" id="LAZR01044130">
    <property type="protein sequence ID" value="KKL05409.1"/>
    <property type="molecule type" value="Genomic_DNA"/>
</dbReference>
<name>A0A0F9A755_9ZZZZ</name>
<evidence type="ECO:0000313" key="1">
    <source>
        <dbReference type="EMBL" id="KKL05409.1"/>
    </source>
</evidence>
<dbReference type="AlphaFoldDB" id="A0A0F9A755"/>
<proteinExistence type="predicted"/>
<sequence>MLRVIEFYDRAGILASKEFQEALNNQTIKRTLKDWKMGVGGENETIIVAIFEEEEDEQPA</sequence>
<protein>
    <submittedName>
        <fullName evidence="1">Uncharacterized protein</fullName>
    </submittedName>
</protein>
<organism evidence="1">
    <name type="scientific">marine sediment metagenome</name>
    <dbReference type="NCBI Taxonomy" id="412755"/>
    <lineage>
        <taxon>unclassified sequences</taxon>
        <taxon>metagenomes</taxon>
        <taxon>ecological metagenomes</taxon>
    </lineage>
</organism>
<accession>A0A0F9A755</accession>
<reference evidence="1" key="1">
    <citation type="journal article" date="2015" name="Nature">
        <title>Complex archaea that bridge the gap between prokaryotes and eukaryotes.</title>
        <authorList>
            <person name="Spang A."/>
            <person name="Saw J.H."/>
            <person name="Jorgensen S.L."/>
            <person name="Zaremba-Niedzwiedzka K."/>
            <person name="Martijn J."/>
            <person name="Lind A.E."/>
            <person name="van Eijk R."/>
            <person name="Schleper C."/>
            <person name="Guy L."/>
            <person name="Ettema T.J."/>
        </authorList>
    </citation>
    <scope>NUCLEOTIDE SEQUENCE</scope>
</reference>
<gene>
    <name evidence="1" type="ORF">LCGC14_2606320</name>
</gene>